<dbReference type="InterPro" id="IPR014014">
    <property type="entry name" value="RNA_helicase_DEAD_Q_motif"/>
</dbReference>
<dbReference type="SMART" id="SM00490">
    <property type="entry name" value="HELICc"/>
    <property type="match status" value="1"/>
</dbReference>
<dbReference type="SUPFAM" id="SSF52540">
    <property type="entry name" value="P-loop containing nucleoside triphosphate hydrolases"/>
    <property type="match status" value="1"/>
</dbReference>
<keyword evidence="4 9" id="KW-0067">ATP-binding</keyword>
<dbReference type="SMART" id="SM00487">
    <property type="entry name" value="DEXDc"/>
    <property type="match status" value="1"/>
</dbReference>
<name>A0A0L0FU48_9EUKA</name>
<evidence type="ECO:0000256" key="2">
    <source>
        <dbReference type="ARBA" id="ARBA00022801"/>
    </source>
</evidence>
<dbReference type="RefSeq" id="XP_014154091.1">
    <property type="nucleotide sequence ID" value="XM_014298616.1"/>
</dbReference>
<evidence type="ECO:0000256" key="10">
    <source>
        <dbReference type="RuleBase" id="RU365068"/>
    </source>
</evidence>
<sequence length="652" mass="72388">MPAVVNKSSGKKSKNSGKTTKNATSTDTPVEVQTTEASDKKSSKKKSKKAASTSQDTQDAAKFVSKRPNEDVKVSKKTKKSKVEVASQSDSDDETGTTEVVVKNDLKLKEDKPADLDDEDMEVGESKQEAKSESDLKKEQEEQASAEVALPSETEHIDSRFESLGLCEKSMQAIVDMGFTDMTEIQRRSIPELLKGKDLLGAACTGSGKTLAFLLPCIELLYKLQFTPRNGTGVLVISPTRELSLQILGVAKDLLKYHSQTYGIVMGGANRKAEAEKLGKGVNLLVSTPGRLLDHLQSTKGFNYKNLQALVIDEADRCLEIGFEEEMKQIIKLLPVKRQTLLFSATQTRNVEDLARISLKTEPVYVGVDDNNVVATAAGIEQGYVLCPSEKRFLLLFTFLKKNMNKKIIVFLSSCNSVKYHAELLNYIDIPVMDIHGRQKQAKRTSTFYEFCNADKGILLATDVAARGLDIPAVDWIIQFDPSDDPKEYIHRVGRTARGKGKQGRALLFLLPEEMGFLRFLKHAKIPCNEFIFPSNKIANVQSQLEKLVEKNYYLHKSAKDAYRSYLQSYASHSHKQIFNVQGLDLQKVAIAFGFRVPPSVSLNVHASKDAKMSRRVGNHGGWGKDKKQADKARVYKNMGTGGNKDARQFSK</sequence>
<dbReference type="GO" id="GO:0003724">
    <property type="term" value="F:RNA helicase activity"/>
    <property type="evidence" value="ECO:0007669"/>
    <property type="project" value="UniProtKB-EC"/>
</dbReference>
<evidence type="ECO:0000313" key="16">
    <source>
        <dbReference type="Proteomes" id="UP000054560"/>
    </source>
</evidence>
<gene>
    <name evidence="15" type="ORF">SARC_07450</name>
</gene>
<dbReference type="CDD" id="cd17942">
    <property type="entry name" value="DEADc_DDX18"/>
    <property type="match status" value="1"/>
</dbReference>
<evidence type="ECO:0000256" key="1">
    <source>
        <dbReference type="ARBA" id="ARBA00022741"/>
    </source>
</evidence>
<dbReference type="InterPro" id="IPR000629">
    <property type="entry name" value="RNA-helicase_DEAD-box_CS"/>
</dbReference>
<dbReference type="Pfam" id="PF13959">
    <property type="entry name" value="CTE_SPB4"/>
    <property type="match status" value="1"/>
</dbReference>
<organism evidence="15 16">
    <name type="scientific">Sphaeroforma arctica JP610</name>
    <dbReference type="NCBI Taxonomy" id="667725"/>
    <lineage>
        <taxon>Eukaryota</taxon>
        <taxon>Ichthyosporea</taxon>
        <taxon>Ichthyophonida</taxon>
        <taxon>Sphaeroforma</taxon>
    </lineage>
</organism>
<evidence type="ECO:0000256" key="3">
    <source>
        <dbReference type="ARBA" id="ARBA00022806"/>
    </source>
</evidence>
<feature type="domain" description="Helicase ATP-binding" evidence="12">
    <location>
        <begin position="190"/>
        <end position="365"/>
    </location>
</feature>
<keyword evidence="2 9" id="KW-0378">Hydrolase</keyword>
<keyword evidence="3 9" id="KW-0347">Helicase</keyword>
<comment type="similarity">
    <text evidence="6">Belongs to the DEAD box helicase family. DDX18/HAS1 subfamily.</text>
</comment>
<dbReference type="PROSITE" id="PS51195">
    <property type="entry name" value="Q_MOTIF"/>
    <property type="match status" value="1"/>
</dbReference>
<evidence type="ECO:0000313" key="15">
    <source>
        <dbReference type="EMBL" id="KNC80189.1"/>
    </source>
</evidence>
<keyword evidence="5 10" id="KW-0694">RNA-binding</keyword>
<dbReference type="AlphaFoldDB" id="A0A0L0FU48"/>
<dbReference type="STRING" id="667725.A0A0L0FU48"/>
<proteinExistence type="inferred from homology"/>
<dbReference type="Proteomes" id="UP000054560">
    <property type="component" value="Unassembled WGS sequence"/>
</dbReference>
<dbReference type="InterPro" id="IPR001650">
    <property type="entry name" value="Helicase_C-like"/>
</dbReference>
<accession>A0A0L0FU48</accession>
<feature type="domain" description="DEAD-box RNA helicase Q" evidence="14">
    <location>
        <begin position="159"/>
        <end position="187"/>
    </location>
</feature>
<dbReference type="CDD" id="cd18787">
    <property type="entry name" value="SF2_C_DEAD"/>
    <property type="match status" value="1"/>
</dbReference>
<dbReference type="PROSITE" id="PS51194">
    <property type="entry name" value="HELICASE_CTER"/>
    <property type="match status" value="1"/>
</dbReference>
<feature type="compositionally biased region" description="Basic and acidic residues" evidence="11">
    <location>
        <begin position="623"/>
        <end position="634"/>
    </location>
</feature>
<dbReference type="PROSITE" id="PS51192">
    <property type="entry name" value="HELICASE_ATP_BIND_1"/>
    <property type="match status" value="1"/>
</dbReference>
<dbReference type="InterPro" id="IPR044773">
    <property type="entry name" value="DDX18/Has1_DEADc"/>
</dbReference>
<evidence type="ECO:0000259" key="14">
    <source>
        <dbReference type="PROSITE" id="PS51195"/>
    </source>
</evidence>
<dbReference type="GO" id="GO:0003723">
    <property type="term" value="F:RNA binding"/>
    <property type="evidence" value="ECO:0007669"/>
    <property type="project" value="UniProtKB-UniRule"/>
</dbReference>
<dbReference type="InterPro" id="IPR025313">
    <property type="entry name" value="SPB4-like_CTE"/>
</dbReference>
<evidence type="ECO:0000256" key="8">
    <source>
        <dbReference type="PROSITE-ProRule" id="PRU00552"/>
    </source>
</evidence>
<evidence type="ECO:0000256" key="7">
    <source>
        <dbReference type="ARBA" id="ARBA00047984"/>
    </source>
</evidence>
<dbReference type="PANTHER" id="PTHR24031">
    <property type="entry name" value="RNA HELICASE"/>
    <property type="match status" value="1"/>
</dbReference>
<evidence type="ECO:0000256" key="4">
    <source>
        <dbReference type="ARBA" id="ARBA00022840"/>
    </source>
</evidence>
<comment type="domain">
    <text evidence="10">The Q motif is unique to and characteristic of the DEAD box family of RNA helicases and controls ATP binding and hydrolysis.</text>
</comment>
<evidence type="ECO:0000256" key="6">
    <source>
        <dbReference type="ARBA" id="ARBA00024357"/>
    </source>
</evidence>
<dbReference type="Pfam" id="PF00271">
    <property type="entry name" value="Helicase_C"/>
    <property type="match status" value="1"/>
</dbReference>
<evidence type="ECO:0000259" key="12">
    <source>
        <dbReference type="PROSITE" id="PS51192"/>
    </source>
</evidence>
<dbReference type="FunFam" id="3.40.50.300:FF:000379">
    <property type="entry name" value="RNA helicase"/>
    <property type="match status" value="1"/>
</dbReference>
<feature type="compositionally biased region" description="Polar residues" evidence="11">
    <location>
        <begin position="27"/>
        <end position="36"/>
    </location>
</feature>
<dbReference type="Pfam" id="PF00270">
    <property type="entry name" value="DEAD"/>
    <property type="match status" value="1"/>
</dbReference>
<comment type="catalytic activity">
    <reaction evidence="7 10">
        <text>ATP + H2O = ADP + phosphate + H(+)</text>
        <dbReference type="Rhea" id="RHEA:13065"/>
        <dbReference type="ChEBI" id="CHEBI:15377"/>
        <dbReference type="ChEBI" id="CHEBI:15378"/>
        <dbReference type="ChEBI" id="CHEBI:30616"/>
        <dbReference type="ChEBI" id="CHEBI:43474"/>
        <dbReference type="ChEBI" id="CHEBI:456216"/>
        <dbReference type="EC" id="3.6.4.13"/>
    </reaction>
</comment>
<dbReference type="InterPro" id="IPR014001">
    <property type="entry name" value="Helicase_ATP-bd"/>
</dbReference>
<comment type="function">
    <text evidence="10">RNA helicase.</text>
</comment>
<feature type="region of interest" description="Disordered" evidence="11">
    <location>
        <begin position="614"/>
        <end position="652"/>
    </location>
</feature>
<dbReference type="GO" id="GO:0016887">
    <property type="term" value="F:ATP hydrolysis activity"/>
    <property type="evidence" value="ECO:0007669"/>
    <property type="project" value="RHEA"/>
</dbReference>
<feature type="compositionally biased region" description="Low complexity" evidence="11">
    <location>
        <begin position="16"/>
        <end position="26"/>
    </location>
</feature>
<evidence type="ECO:0000256" key="9">
    <source>
        <dbReference type="RuleBase" id="RU000492"/>
    </source>
</evidence>
<evidence type="ECO:0000256" key="11">
    <source>
        <dbReference type="SAM" id="MobiDB-lite"/>
    </source>
</evidence>
<dbReference type="EMBL" id="KQ242187">
    <property type="protein sequence ID" value="KNC80189.1"/>
    <property type="molecule type" value="Genomic_DNA"/>
</dbReference>
<evidence type="ECO:0000256" key="5">
    <source>
        <dbReference type="ARBA" id="ARBA00022884"/>
    </source>
</evidence>
<keyword evidence="1 9" id="KW-0547">Nucleotide-binding</keyword>
<dbReference type="GO" id="GO:0005524">
    <property type="term" value="F:ATP binding"/>
    <property type="evidence" value="ECO:0007669"/>
    <property type="project" value="UniProtKB-UniRule"/>
</dbReference>
<dbReference type="EC" id="3.6.4.13" evidence="10"/>
<dbReference type="SMART" id="SM01178">
    <property type="entry name" value="DUF4217"/>
    <property type="match status" value="1"/>
</dbReference>
<dbReference type="PROSITE" id="PS00039">
    <property type="entry name" value="DEAD_ATP_HELICASE"/>
    <property type="match status" value="1"/>
</dbReference>
<reference evidence="15 16" key="1">
    <citation type="submission" date="2011-02" db="EMBL/GenBank/DDBJ databases">
        <title>The Genome Sequence of Sphaeroforma arctica JP610.</title>
        <authorList>
            <consortium name="The Broad Institute Genome Sequencing Platform"/>
            <person name="Russ C."/>
            <person name="Cuomo C."/>
            <person name="Young S.K."/>
            <person name="Zeng Q."/>
            <person name="Gargeya S."/>
            <person name="Alvarado L."/>
            <person name="Berlin A."/>
            <person name="Chapman S.B."/>
            <person name="Chen Z."/>
            <person name="Freedman E."/>
            <person name="Gellesch M."/>
            <person name="Goldberg J."/>
            <person name="Griggs A."/>
            <person name="Gujja S."/>
            <person name="Heilman E."/>
            <person name="Heiman D."/>
            <person name="Howarth C."/>
            <person name="Mehta T."/>
            <person name="Neiman D."/>
            <person name="Pearson M."/>
            <person name="Roberts A."/>
            <person name="Saif S."/>
            <person name="Shea T."/>
            <person name="Shenoy N."/>
            <person name="Sisk P."/>
            <person name="Stolte C."/>
            <person name="Sykes S."/>
            <person name="White J."/>
            <person name="Yandava C."/>
            <person name="Burger G."/>
            <person name="Gray M.W."/>
            <person name="Holland P.W.H."/>
            <person name="King N."/>
            <person name="Lang F.B.F."/>
            <person name="Roger A.J."/>
            <person name="Ruiz-Trillo I."/>
            <person name="Haas B."/>
            <person name="Nusbaum C."/>
            <person name="Birren B."/>
        </authorList>
    </citation>
    <scope>NUCLEOTIDE SEQUENCE [LARGE SCALE GENOMIC DNA]</scope>
    <source>
        <strain evidence="15 16">JP610</strain>
    </source>
</reference>
<dbReference type="Gene3D" id="3.40.50.300">
    <property type="entry name" value="P-loop containing nucleotide triphosphate hydrolases"/>
    <property type="match status" value="2"/>
</dbReference>
<feature type="compositionally biased region" description="Basic and acidic residues" evidence="11">
    <location>
        <begin position="124"/>
        <end position="141"/>
    </location>
</feature>
<feature type="region of interest" description="Disordered" evidence="11">
    <location>
        <begin position="1"/>
        <end position="154"/>
    </location>
</feature>
<dbReference type="InterPro" id="IPR011545">
    <property type="entry name" value="DEAD/DEAH_box_helicase_dom"/>
</dbReference>
<dbReference type="InterPro" id="IPR027417">
    <property type="entry name" value="P-loop_NTPase"/>
</dbReference>
<dbReference type="OrthoDB" id="10259640at2759"/>
<keyword evidence="16" id="KW-1185">Reference proteome</keyword>
<feature type="compositionally biased region" description="Basic and acidic residues" evidence="11">
    <location>
        <begin position="102"/>
        <end position="115"/>
    </location>
</feature>
<protein>
    <recommendedName>
        <fullName evidence="10">ATP-dependent RNA helicase</fullName>
        <ecNumber evidence="10">3.6.4.13</ecNumber>
    </recommendedName>
</protein>
<evidence type="ECO:0000259" key="13">
    <source>
        <dbReference type="PROSITE" id="PS51194"/>
    </source>
</evidence>
<dbReference type="GeneID" id="25907954"/>
<dbReference type="eggNOG" id="KOG0342">
    <property type="taxonomic scope" value="Eukaryota"/>
</dbReference>
<feature type="short sequence motif" description="Q motif" evidence="8">
    <location>
        <begin position="159"/>
        <end position="187"/>
    </location>
</feature>
<feature type="domain" description="Helicase C-terminal" evidence="13">
    <location>
        <begin position="379"/>
        <end position="549"/>
    </location>
</feature>